<evidence type="ECO:0000256" key="1">
    <source>
        <dbReference type="SAM" id="SignalP"/>
    </source>
</evidence>
<comment type="caution">
    <text evidence="2">The sequence shown here is derived from an EMBL/GenBank/DDBJ whole genome shotgun (WGS) entry which is preliminary data.</text>
</comment>
<accession>A0A7X2HBB9</accession>
<dbReference type="PROSITE" id="PS51257">
    <property type="entry name" value="PROKAR_LIPOPROTEIN"/>
    <property type="match status" value="1"/>
</dbReference>
<evidence type="ECO:0000313" key="3">
    <source>
        <dbReference type="Proteomes" id="UP000463051"/>
    </source>
</evidence>
<feature type="chain" id="PRO_5030845425" evidence="1">
    <location>
        <begin position="24"/>
        <end position="128"/>
    </location>
</feature>
<sequence length="128" mass="13583">MKKIASFTVAVGLMACIAATASAADVTGTTTGTTTVTGSTYTEQFETVITPADIHPATPMIILTKTTAFHFTVGSTTTPAGWLGAQTIDTTGQVMTDTWGNEWREIYTWLGKAWIKVPASAYIITPTM</sequence>
<reference evidence="2 3" key="1">
    <citation type="submission" date="2019-11" db="EMBL/GenBank/DDBJ databases">
        <title>Paenibacillus monticola sp. nov., a novel PGPR strain isolated from mountain sample in China.</title>
        <authorList>
            <person name="Zhao Q."/>
            <person name="Li H.-P."/>
            <person name="Zhang J.-L."/>
        </authorList>
    </citation>
    <scope>NUCLEOTIDE SEQUENCE [LARGE SCALE GENOMIC DNA]</scope>
    <source>
        <strain evidence="2 3">LC-T2</strain>
    </source>
</reference>
<protein>
    <submittedName>
        <fullName evidence="2">Uncharacterized protein</fullName>
    </submittedName>
</protein>
<gene>
    <name evidence="2" type="ORF">GJB61_28950</name>
</gene>
<organism evidence="2 3">
    <name type="scientific">Paenibacillus monticola</name>
    <dbReference type="NCBI Taxonomy" id="2666075"/>
    <lineage>
        <taxon>Bacteria</taxon>
        <taxon>Bacillati</taxon>
        <taxon>Bacillota</taxon>
        <taxon>Bacilli</taxon>
        <taxon>Bacillales</taxon>
        <taxon>Paenibacillaceae</taxon>
        <taxon>Paenibacillus</taxon>
    </lineage>
</organism>
<dbReference type="EMBL" id="WJXB01000018">
    <property type="protein sequence ID" value="MRN56983.1"/>
    <property type="molecule type" value="Genomic_DNA"/>
</dbReference>
<keyword evidence="3" id="KW-1185">Reference proteome</keyword>
<dbReference type="Proteomes" id="UP000463051">
    <property type="component" value="Unassembled WGS sequence"/>
</dbReference>
<proteinExistence type="predicted"/>
<feature type="signal peptide" evidence="1">
    <location>
        <begin position="1"/>
        <end position="23"/>
    </location>
</feature>
<dbReference type="RefSeq" id="WP_154122487.1">
    <property type="nucleotide sequence ID" value="NZ_WJXB01000018.1"/>
</dbReference>
<evidence type="ECO:0000313" key="2">
    <source>
        <dbReference type="EMBL" id="MRN56983.1"/>
    </source>
</evidence>
<keyword evidence="1" id="KW-0732">Signal</keyword>
<name>A0A7X2HBB9_9BACL</name>
<dbReference type="AlphaFoldDB" id="A0A7X2HBB9"/>